<protein>
    <submittedName>
        <fullName evidence="1">Unannotated protein</fullName>
    </submittedName>
</protein>
<dbReference type="EMBL" id="CAEZUX010000071">
    <property type="protein sequence ID" value="CAB4616157.1"/>
    <property type="molecule type" value="Genomic_DNA"/>
</dbReference>
<sequence>MKRPIDKQMLLVSAGVALGLILILMGLQSATTGRDAQNLPAAIEEMSPGPGDQVVQQAQISVDFTEGYEASLIIDGITLETTRLDELSAEGNAQLDPGAQVEIPPTAIFDPGNYIISFTPQEGAPIEVFTQGKHTAQVIYWKMVDGREKARSFTWEFEAN</sequence>
<gene>
    <name evidence="1" type="ORF">UFOPK1874_00728</name>
</gene>
<organism evidence="1">
    <name type="scientific">freshwater metagenome</name>
    <dbReference type="NCBI Taxonomy" id="449393"/>
    <lineage>
        <taxon>unclassified sequences</taxon>
        <taxon>metagenomes</taxon>
        <taxon>ecological metagenomes</taxon>
    </lineage>
</organism>
<name>A0A6J6HTD8_9ZZZZ</name>
<proteinExistence type="predicted"/>
<dbReference type="AlphaFoldDB" id="A0A6J6HTD8"/>
<accession>A0A6J6HTD8</accession>
<evidence type="ECO:0000313" key="1">
    <source>
        <dbReference type="EMBL" id="CAB4616157.1"/>
    </source>
</evidence>
<reference evidence="1" key="1">
    <citation type="submission" date="2020-05" db="EMBL/GenBank/DDBJ databases">
        <authorList>
            <person name="Chiriac C."/>
            <person name="Salcher M."/>
            <person name="Ghai R."/>
            <person name="Kavagutti S V."/>
        </authorList>
    </citation>
    <scope>NUCLEOTIDE SEQUENCE</scope>
</reference>